<evidence type="ECO:0000313" key="12">
    <source>
        <dbReference type="Proteomes" id="UP000032160"/>
    </source>
</evidence>
<evidence type="ECO:0000256" key="4">
    <source>
        <dbReference type="ARBA" id="ARBA00018141"/>
    </source>
</evidence>
<accession>X5MP71</accession>
<dbReference type="OrthoDB" id="9804698at2"/>
<comment type="similarity">
    <text evidence="3 9">Belongs to the PTPS family. QueD subfamily.</text>
</comment>
<dbReference type="HOGENOM" id="CLU_111016_6_1_5"/>
<feature type="binding site" evidence="10">
    <location>
        <position position="28"/>
    </location>
    <ligand>
        <name>Zn(2+)</name>
        <dbReference type="ChEBI" id="CHEBI:29105"/>
    </ligand>
</feature>
<comment type="pathway">
    <text evidence="2 9">Purine metabolism; 7-cyano-7-deazaguanine biosynthesis.</text>
</comment>
<reference evidence="11 12" key="1">
    <citation type="journal article" date="2014" name="Front. Genet.">
        <title>Genome and metabolic network of "Candidatus Phaeomarinobacter ectocarpi" Ec32, a new candidate genus of Alphaproteobacteria frequently associated with brown algae.</title>
        <authorList>
            <person name="Dittami S.M."/>
            <person name="Barbeyron T."/>
            <person name="Boyen C."/>
            <person name="Cambefort J."/>
            <person name="Collet G."/>
            <person name="Delage L."/>
            <person name="Gobet A."/>
            <person name="Groisillier A."/>
            <person name="Leblanc C."/>
            <person name="Michel G."/>
            <person name="Scornet D."/>
            <person name="Siegel A."/>
            <person name="Tapia J.E."/>
            <person name="Tonon T."/>
        </authorList>
    </citation>
    <scope>NUCLEOTIDE SEQUENCE [LARGE SCALE GENOMIC DNA]</scope>
    <source>
        <strain evidence="11 12">Ec32</strain>
    </source>
</reference>
<dbReference type="KEGG" id="pect:BN1012_Phect2818"/>
<organism evidence="11 12">
    <name type="scientific">Candidatus Phaeomarinibacter ectocarpi</name>
    <dbReference type="NCBI Taxonomy" id="1458461"/>
    <lineage>
        <taxon>Bacteria</taxon>
        <taxon>Pseudomonadati</taxon>
        <taxon>Pseudomonadota</taxon>
        <taxon>Alphaproteobacteria</taxon>
        <taxon>Hyphomicrobiales</taxon>
        <taxon>Parvibaculaceae</taxon>
        <taxon>Candidatus Phaeomarinibacter</taxon>
    </lineage>
</organism>
<dbReference type="EC" id="4.-.-.-" evidence="9"/>
<dbReference type="PIRSF" id="PIRSF006113">
    <property type="entry name" value="PTP_synth"/>
    <property type="match status" value="1"/>
</dbReference>
<dbReference type="GO" id="GO:0008616">
    <property type="term" value="P:tRNA queuosine(34) biosynthetic process"/>
    <property type="evidence" value="ECO:0007669"/>
    <property type="project" value="UniProtKB-KW"/>
</dbReference>
<dbReference type="InterPro" id="IPR007115">
    <property type="entry name" value="6-PTP_synth/QueD"/>
</dbReference>
<evidence type="ECO:0000256" key="3">
    <source>
        <dbReference type="ARBA" id="ARBA00008900"/>
    </source>
</evidence>
<dbReference type="PANTHER" id="PTHR12589">
    <property type="entry name" value="PYRUVOYL TETRAHYDROBIOPTERIN SYNTHASE"/>
    <property type="match status" value="1"/>
</dbReference>
<feature type="binding site" evidence="10">
    <location>
        <position position="30"/>
    </location>
    <ligand>
        <name>Zn(2+)</name>
        <dbReference type="ChEBI" id="CHEBI:29105"/>
    </ligand>
</feature>
<keyword evidence="7 9" id="KW-0456">Lyase</keyword>
<comment type="catalytic activity">
    <reaction evidence="8 9">
        <text>7,8-dihydroneopterin 3'-triphosphate + H2O = 6-carboxy-5,6,7,8-tetrahydropterin + triphosphate + acetaldehyde + 2 H(+)</text>
        <dbReference type="Rhea" id="RHEA:27966"/>
        <dbReference type="ChEBI" id="CHEBI:15343"/>
        <dbReference type="ChEBI" id="CHEBI:15377"/>
        <dbReference type="ChEBI" id="CHEBI:15378"/>
        <dbReference type="ChEBI" id="CHEBI:18036"/>
        <dbReference type="ChEBI" id="CHEBI:58462"/>
        <dbReference type="ChEBI" id="CHEBI:61032"/>
        <dbReference type="EC" id="4.1.2.50"/>
    </reaction>
</comment>
<dbReference type="Gene3D" id="3.30.479.10">
    <property type="entry name" value="6-pyruvoyl tetrahydropterin synthase/QueD"/>
    <property type="match status" value="1"/>
</dbReference>
<evidence type="ECO:0000256" key="7">
    <source>
        <dbReference type="ARBA" id="ARBA00023239"/>
    </source>
</evidence>
<dbReference type="GO" id="GO:0070497">
    <property type="term" value="F:6-carboxytetrahydropterin synthase activity"/>
    <property type="evidence" value="ECO:0007669"/>
    <property type="project" value="UniProtKB-EC"/>
</dbReference>
<keyword evidence="12" id="KW-1185">Reference proteome</keyword>
<evidence type="ECO:0000256" key="10">
    <source>
        <dbReference type="PIRSR" id="PIRSR006113-2"/>
    </source>
</evidence>
<dbReference type="RefSeq" id="WP_043948934.1">
    <property type="nucleotide sequence ID" value="NZ_HG966617.1"/>
</dbReference>
<proteinExistence type="inferred from homology"/>
<evidence type="ECO:0000256" key="9">
    <source>
        <dbReference type="PIRNR" id="PIRNR006113"/>
    </source>
</evidence>
<evidence type="ECO:0000256" key="5">
    <source>
        <dbReference type="ARBA" id="ARBA00022723"/>
    </source>
</evidence>
<keyword evidence="5 9" id="KW-0479">Metal-binding</keyword>
<dbReference type="EMBL" id="HG966617">
    <property type="protein sequence ID" value="CDO61031.1"/>
    <property type="molecule type" value="Genomic_DNA"/>
</dbReference>
<dbReference type="STRING" id="1458461.BN1012_Phect2818"/>
<protein>
    <recommendedName>
        <fullName evidence="4 9">6-carboxy-5,6,7,8-tetrahydropterin synthase</fullName>
        <ecNumber evidence="9">4.-.-.-</ecNumber>
    </recommendedName>
</protein>
<dbReference type="SUPFAM" id="SSF55620">
    <property type="entry name" value="Tetrahydrobiopterin biosynthesis enzymes-like"/>
    <property type="match status" value="1"/>
</dbReference>
<dbReference type="AlphaFoldDB" id="X5MP71"/>
<keyword evidence="9" id="KW-0671">Queuosine biosynthesis</keyword>
<evidence type="ECO:0000256" key="8">
    <source>
        <dbReference type="ARBA" id="ARBA00048807"/>
    </source>
</evidence>
<dbReference type="Pfam" id="PF01242">
    <property type="entry name" value="PTPS"/>
    <property type="match status" value="1"/>
</dbReference>
<gene>
    <name evidence="11" type="ORF">BN1012_Phect2818</name>
</gene>
<dbReference type="InterPro" id="IPR038418">
    <property type="entry name" value="6-PTP_synth/QueD_sf"/>
</dbReference>
<evidence type="ECO:0000256" key="1">
    <source>
        <dbReference type="ARBA" id="ARBA00002285"/>
    </source>
</evidence>
<evidence type="ECO:0000313" key="11">
    <source>
        <dbReference type="EMBL" id="CDO61031.1"/>
    </source>
</evidence>
<keyword evidence="6 9" id="KW-0862">Zinc</keyword>
<dbReference type="GO" id="GO:0046872">
    <property type="term" value="F:metal ion binding"/>
    <property type="evidence" value="ECO:0007669"/>
    <property type="project" value="UniProtKB-KW"/>
</dbReference>
<sequence>MRITKQFTFDAAHFLPHAEEGHPNRRLHGHSFRVIVALDGMPAEDTGLIRDFGEVENILGQAQEELDHRFLNEIEGLEAPTLENITLWLWTRLAAPLPELARIEIHRDSCGEACIYEGSRHGKQKS</sequence>
<dbReference type="UniPathway" id="UPA00391"/>
<feature type="binding site" evidence="10">
    <location>
        <position position="13"/>
    </location>
    <ligand>
        <name>Zn(2+)</name>
        <dbReference type="ChEBI" id="CHEBI:29105"/>
    </ligand>
</feature>
<dbReference type="PANTHER" id="PTHR12589:SF7">
    <property type="entry name" value="6-PYRUVOYL TETRAHYDROBIOPTERIN SYNTHASE"/>
    <property type="match status" value="1"/>
</dbReference>
<evidence type="ECO:0000256" key="2">
    <source>
        <dbReference type="ARBA" id="ARBA00005061"/>
    </source>
</evidence>
<comment type="function">
    <text evidence="1">Catalyzes the conversion of 7,8-dihydroneopterin triphosphate (H2NTP) to 6-carboxy-5,6,7,8-tetrahydropterin (CPH4) and acetaldehyde.</text>
</comment>
<evidence type="ECO:0000256" key="6">
    <source>
        <dbReference type="ARBA" id="ARBA00022833"/>
    </source>
</evidence>
<comment type="cofactor">
    <cofactor evidence="9 10">
        <name>Zn(2+)</name>
        <dbReference type="ChEBI" id="CHEBI:29105"/>
    </cofactor>
    <text evidence="9 10">Binds 1 zinc ion per subunit.</text>
</comment>
<name>X5MP71_9HYPH</name>
<dbReference type="Proteomes" id="UP000032160">
    <property type="component" value="Chromosome I"/>
</dbReference>